<evidence type="ECO:0000313" key="2">
    <source>
        <dbReference type="EMBL" id="SHG46074.1"/>
    </source>
</evidence>
<evidence type="ECO:0000313" key="3">
    <source>
        <dbReference type="Proteomes" id="UP000184480"/>
    </source>
</evidence>
<dbReference type="EMBL" id="FQUC01000032">
    <property type="protein sequence ID" value="SHG46074.1"/>
    <property type="molecule type" value="Genomic_DNA"/>
</dbReference>
<organism evidence="2 3">
    <name type="scientific">Dysgonomonas macrotermitis</name>
    <dbReference type="NCBI Taxonomy" id="1346286"/>
    <lineage>
        <taxon>Bacteria</taxon>
        <taxon>Pseudomonadati</taxon>
        <taxon>Bacteroidota</taxon>
        <taxon>Bacteroidia</taxon>
        <taxon>Bacteroidales</taxon>
        <taxon>Dysgonomonadaceae</taxon>
        <taxon>Dysgonomonas</taxon>
    </lineage>
</organism>
<protein>
    <submittedName>
        <fullName evidence="2">Major paralogous domain-containing protein</fullName>
    </submittedName>
</protein>
<keyword evidence="3" id="KW-1185">Reference proteome</keyword>
<name>A0A1M5JZW4_9BACT</name>
<dbReference type="Proteomes" id="UP000184480">
    <property type="component" value="Unassembled WGS sequence"/>
</dbReference>
<sequence>MKNKKIYLLILCSLSIMSLKAQVGVNTDDPKASLHVIPQTLDGTTPEGIIFPNLTRAQLKSKDALYGSVHKGAAVYITTIDGTASEKTKYVTSTDYYYFDGTYWRNMSSLGPWMIQGTTIPATSNTDSIYQTGNVVVGSKIPHLTGTLLELKTQQSTATITSTVDNNNVTSTKGGFLLPKVKLVNVNTLEPFLSTTDPEFTSTDLKYRLAGLMVYNISDAGVFYPAVYIWNGENWQTSQTDPATSSITGQPAAFTFYEKGTESLTPLVFNVSGLGTWTYQWYQITGNNIHVRIATPVGTAPAISGTGAQTSSFSPTGALKGSTLDADNTGYYRFYCVAQSSFGARLESSIAEVAVGCGAKNNLGEWISFMCFNLGAQNGITIQEQKDYNVGAFTNNNNGAASQHLYISGEENVWGSLFQWGRIADGHEKTNPALNNMAYTAASPPAYANGNRCSTSDNYRPLQQIAQNSSYYGKFIYAPPSPYSWYTGDLADLWRSGRFIQNDPCAHYNTNGSYQEFWHNGTDTQNNSVACTNSNTAWRLPSQDEWGEIYRGGMISGSSVSSTANTWVWYNGTSSNYSRGYEIKPDGITTTLFLPTAGYRSNTSGQLYSQGTQGSYWSSTIITTNSYFLFFNDVSVNPAASIYRAYGYSVRCIKNS</sequence>
<dbReference type="STRING" id="1346286.SAMN05444362_1325"/>
<feature type="signal peptide" evidence="1">
    <location>
        <begin position="1"/>
        <end position="23"/>
    </location>
</feature>
<dbReference type="OrthoDB" id="996320at2"/>
<dbReference type="RefSeq" id="WP_082141957.1">
    <property type="nucleotide sequence ID" value="NZ_BBXL01000034.1"/>
</dbReference>
<proteinExistence type="predicted"/>
<keyword evidence="1" id="KW-0732">Signal</keyword>
<gene>
    <name evidence="2" type="ORF">SAMN05444362_1325</name>
</gene>
<dbReference type="AlphaFoldDB" id="A0A1M5JZW4"/>
<reference evidence="3" key="1">
    <citation type="submission" date="2016-11" db="EMBL/GenBank/DDBJ databases">
        <authorList>
            <person name="Varghese N."/>
            <person name="Submissions S."/>
        </authorList>
    </citation>
    <scope>NUCLEOTIDE SEQUENCE [LARGE SCALE GENOMIC DNA]</scope>
    <source>
        <strain evidence="3">DSM 27370</strain>
    </source>
</reference>
<accession>A0A1M5JZW4</accession>
<feature type="chain" id="PRO_5011979603" evidence="1">
    <location>
        <begin position="24"/>
        <end position="656"/>
    </location>
</feature>
<evidence type="ECO:0000256" key="1">
    <source>
        <dbReference type="SAM" id="SignalP"/>
    </source>
</evidence>